<evidence type="ECO:0000313" key="2">
    <source>
        <dbReference type="EMBL" id="KAF1924713.1"/>
    </source>
</evidence>
<evidence type="ECO:0000313" key="3">
    <source>
        <dbReference type="Proteomes" id="UP000800082"/>
    </source>
</evidence>
<organism evidence="2 3">
    <name type="scientific">Didymella exigua CBS 183.55</name>
    <dbReference type="NCBI Taxonomy" id="1150837"/>
    <lineage>
        <taxon>Eukaryota</taxon>
        <taxon>Fungi</taxon>
        <taxon>Dikarya</taxon>
        <taxon>Ascomycota</taxon>
        <taxon>Pezizomycotina</taxon>
        <taxon>Dothideomycetes</taxon>
        <taxon>Pleosporomycetidae</taxon>
        <taxon>Pleosporales</taxon>
        <taxon>Pleosporineae</taxon>
        <taxon>Didymellaceae</taxon>
        <taxon>Didymella</taxon>
    </lineage>
</organism>
<feature type="region of interest" description="Disordered" evidence="1">
    <location>
        <begin position="98"/>
        <end position="123"/>
    </location>
</feature>
<dbReference type="RefSeq" id="XP_033444965.1">
    <property type="nucleotide sequence ID" value="XM_033597581.1"/>
</dbReference>
<reference evidence="2" key="1">
    <citation type="journal article" date="2020" name="Stud. Mycol.">
        <title>101 Dothideomycetes genomes: a test case for predicting lifestyles and emergence of pathogens.</title>
        <authorList>
            <person name="Haridas S."/>
            <person name="Albert R."/>
            <person name="Binder M."/>
            <person name="Bloem J."/>
            <person name="Labutti K."/>
            <person name="Salamov A."/>
            <person name="Andreopoulos B."/>
            <person name="Baker S."/>
            <person name="Barry K."/>
            <person name="Bills G."/>
            <person name="Bluhm B."/>
            <person name="Cannon C."/>
            <person name="Castanera R."/>
            <person name="Culley D."/>
            <person name="Daum C."/>
            <person name="Ezra D."/>
            <person name="Gonzalez J."/>
            <person name="Henrissat B."/>
            <person name="Kuo A."/>
            <person name="Liang C."/>
            <person name="Lipzen A."/>
            <person name="Lutzoni F."/>
            <person name="Magnuson J."/>
            <person name="Mondo S."/>
            <person name="Nolan M."/>
            <person name="Ohm R."/>
            <person name="Pangilinan J."/>
            <person name="Park H.-J."/>
            <person name="Ramirez L."/>
            <person name="Alfaro M."/>
            <person name="Sun H."/>
            <person name="Tritt A."/>
            <person name="Yoshinaga Y."/>
            <person name="Zwiers L.-H."/>
            <person name="Turgeon B."/>
            <person name="Goodwin S."/>
            <person name="Spatafora J."/>
            <person name="Crous P."/>
            <person name="Grigoriev I."/>
        </authorList>
    </citation>
    <scope>NUCLEOTIDE SEQUENCE</scope>
    <source>
        <strain evidence="2">CBS 183.55</strain>
    </source>
</reference>
<name>A0A6A5RB11_9PLEO</name>
<sequence length="235" mass="26287">METTTPVSPFYDAYTYYESSPYSLPSAWEKHTPPPPEASKKRKPTHDDKGAEPHANTKRAKLSSSHANVLHADQAKPAAQALSLANPQKAWLPTVLNPTQSFTPPSPAKSPHSIKSALAPQQPHSPFPRWIAEKQRKQHTFDGCIDVILSDMQEDSELEDAIVRSWEVAVDRRAVRKRARAMVLKTPCPEYMAGVLTRWNHMDTSREGAKQAQNKKQPSEGPTPECINPINQRIQ</sequence>
<dbReference type="Proteomes" id="UP000800082">
    <property type="component" value="Unassembled WGS sequence"/>
</dbReference>
<dbReference type="GeneID" id="54355248"/>
<accession>A0A6A5RB11</accession>
<evidence type="ECO:0000256" key="1">
    <source>
        <dbReference type="SAM" id="MobiDB-lite"/>
    </source>
</evidence>
<feature type="region of interest" description="Disordered" evidence="1">
    <location>
        <begin position="204"/>
        <end position="235"/>
    </location>
</feature>
<feature type="region of interest" description="Disordered" evidence="1">
    <location>
        <begin position="25"/>
        <end position="70"/>
    </location>
</feature>
<protein>
    <submittedName>
        <fullName evidence="2">Uncharacterized protein</fullName>
    </submittedName>
</protein>
<proteinExistence type="predicted"/>
<dbReference type="AlphaFoldDB" id="A0A6A5RB11"/>
<gene>
    <name evidence="2" type="ORF">M421DRAFT_8576</name>
</gene>
<dbReference type="EMBL" id="ML978991">
    <property type="protein sequence ID" value="KAF1924713.1"/>
    <property type="molecule type" value="Genomic_DNA"/>
</dbReference>
<keyword evidence="3" id="KW-1185">Reference proteome</keyword>